<evidence type="ECO:0000256" key="1">
    <source>
        <dbReference type="SAM" id="MobiDB-lite"/>
    </source>
</evidence>
<protein>
    <submittedName>
        <fullName evidence="2">Uncharacterized protein</fullName>
    </submittedName>
</protein>
<feature type="region of interest" description="Disordered" evidence="1">
    <location>
        <begin position="65"/>
        <end position="89"/>
    </location>
</feature>
<feature type="compositionally biased region" description="Basic and acidic residues" evidence="1">
    <location>
        <begin position="65"/>
        <end position="83"/>
    </location>
</feature>
<evidence type="ECO:0000313" key="2">
    <source>
        <dbReference type="EMBL" id="KKN67353.1"/>
    </source>
</evidence>
<accession>A0A0F9VNL3</accession>
<name>A0A0F9VNL3_9ZZZZ</name>
<organism evidence="2">
    <name type="scientific">marine sediment metagenome</name>
    <dbReference type="NCBI Taxonomy" id="412755"/>
    <lineage>
        <taxon>unclassified sequences</taxon>
        <taxon>metagenomes</taxon>
        <taxon>ecological metagenomes</taxon>
    </lineage>
</organism>
<dbReference type="AlphaFoldDB" id="A0A0F9VNL3"/>
<gene>
    <name evidence="2" type="ORF">LCGC14_0462170</name>
</gene>
<proteinExistence type="predicted"/>
<sequence length="89" mass="10542">MPPKNKNKKEKKEKTLEESLKDPIYVSYNIILKLNNLSTHLEEIKRINYGIFEILNALYQRVIEEETPKKPKKSTEKKEEREGTLPSKK</sequence>
<dbReference type="EMBL" id="LAZR01000476">
    <property type="protein sequence ID" value="KKN67353.1"/>
    <property type="molecule type" value="Genomic_DNA"/>
</dbReference>
<reference evidence="2" key="1">
    <citation type="journal article" date="2015" name="Nature">
        <title>Complex archaea that bridge the gap between prokaryotes and eukaryotes.</title>
        <authorList>
            <person name="Spang A."/>
            <person name="Saw J.H."/>
            <person name="Jorgensen S.L."/>
            <person name="Zaremba-Niedzwiedzka K."/>
            <person name="Martijn J."/>
            <person name="Lind A.E."/>
            <person name="van Eijk R."/>
            <person name="Schleper C."/>
            <person name="Guy L."/>
            <person name="Ettema T.J."/>
        </authorList>
    </citation>
    <scope>NUCLEOTIDE SEQUENCE</scope>
</reference>
<comment type="caution">
    <text evidence="2">The sequence shown here is derived from an EMBL/GenBank/DDBJ whole genome shotgun (WGS) entry which is preliminary data.</text>
</comment>